<accession>A0ABU9YQ42</accession>
<keyword evidence="2" id="KW-1185">Reference proteome</keyword>
<dbReference type="InterPro" id="IPR046155">
    <property type="entry name" value="DUF6157"/>
</dbReference>
<evidence type="ECO:0000313" key="1">
    <source>
        <dbReference type="EMBL" id="MEN2990929.1"/>
    </source>
</evidence>
<dbReference type="EMBL" id="JBBKTW010000009">
    <property type="protein sequence ID" value="MEN2990929.1"/>
    <property type="molecule type" value="Genomic_DNA"/>
</dbReference>
<evidence type="ECO:0000313" key="2">
    <source>
        <dbReference type="Proteomes" id="UP001413721"/>
    </source>
</evidence>
<dbReference type="Proteomes" id="UP001413721">
    <property type="component" value="Unassembled WGS sequence"/>
</dbReference>
<protein>
    <submittedName>
        <fullName evidence="1">DUF6157 family protein</fullName>
    </submittedName>
</protein>
<dbReference type="RefSeq" id="WP_173189727.1">
    <property type="nucleotide sequence ID" value="NZ_JBBKTW010000009.1"/>
</dbReference>
<organism evidence="1 2">
    <name type="scientific">Tistrella arctica</name>
    <dbReference type="NCBI Taxonomy" id="3133430"/>
    <lineage>
        <taxon>Bacteria</taxon>
        <taxon>Pseudomonadati</taxon>
        <taxon>Pseudomonadota</taxon>
        <taxon>Alphaproteobacteria</taxon>
        <taxon>Geminicoccales</taxon>
        <taxon>Geminicoccaceae</taxon>
        <taxon>Tistrella</taxon>
    </lineage>
</organism>
<reference evidence="1 2" key="1">
    <citation type="submission" date="2024-03" db="EMBL/GenBank/DDBJ databases">
        <title>High-quality draft genome sequencing of Tistrella sp. BH-R2-4.</title>
        <authorList>
            <person name="Dong C."/>
        </authorList>
    </citation>
    <scope>NUCLEOTIDE SEQUENCE [LARGE SCALE GENOMIC DNA]</scope>
    <source>
        <strain evidence="1 2">BH-R2-4</strain>
    </source>
</reference>
<sequence>MHSTNYHDTLITVSADCPVTAASPPAKPGTIAGRQFALLNAAPYEMTSDELLLAVENERKGPVSAATFFSTPKACLRASPLVKKHGYGLHHDRDGRIALVPMESEEYARLLAATSVEKLAGMRSSRA</sequence>
<comment type="caution">
    <text evidence="1">The sequence shown here is derived from an EMBL/GenBank/DDBJ whole genome shotgun (WGS) entry which is preliminary data.</text>
</comment>
<name>A0ABU9YQ42_9PROT</name>
<proteinExistence type="predicted"/>
<gene>
    <name evidence="1" type="ORF">WG926_21630</name>
</gene>
<dbReference type="Pfam" id="PF19654">
    <property type="entry name" value="DUF6157"/>
    <property type="match status" value="1"/>
</dbReference>